<reference evidence="2" key="1">
    <citation type="submission" date="2022-11" db="UniProtKB">
        <authorList>
            <consortium name="WormBaseParasite"/>
        </authorList>
    </citation>
    <scope>IDENTIFICATION</scope>
</reference>
<keyword evidence="1" id="KW-1185">Reference proteome</keyword>
<accession>A0A915KM16</accession>
<evidence type="ECO:0000313" key="1">
    <source>
        <dbReference type="Proteomes" id="UP000887565"/>
    </source>
</evidence>
<organism evidence="1 2">
    <name type="scientific">Romanomermis culicivorax</name>
    <name type="common">Nematode worm</name>
    <dbReference type="NCBI Taxonomy" id="13658"/>
    <lineage>
        <taxon>Eukaryota</taxon>
        <taxon>Metazoa</taxon>
        <taxon>Ecdysozoa</taxon>
        <taxon>Nematoda</taxon>
        <taxon>Enoplea</taxon>
        <taxon>Dorylaimia</taxon>
        <taxon>Mermithida</taxon>
        <taxon>Mermithoidea</taxon>
        <taxon>Mermithidae</taxon>
        <taxon>Romanomermis</taxon>
    </lineage>
</organism>
<proteinExistence type="predicted"/>
<dbReference type="Proteomes" id="UP000887565">
    <property type="component" value="Unplaced"/>
</dbReference>
<protein>
    <submittedName>
        <fullName evidence="2">PIR Superfamily Protein</fullName>
    </submittedName>
</protein>
<name>A0A915KM16_ROMCU</name>
<evidence type="ECO:0000313" key="2">
    <source>
        <dbReference type="WBParaSite" id="nRc.2.0.1.t38841-RA"/>
    </source>
</evidence>
<dbReference type="AlphaFoldDB" id="A0A915KM16"/>
<sequence length="134" mass="16261">MHMASVFLMDELIYEDDDQIFKRAKRSNLYSEQRRRPRFEDWFPNNLHELDLNNINRHYECGEYSSLCRDYAGKDRCLKFDLDIINQLIPKTLNLKKIKFLKKILEKNKNENKMGKNVEICQFFNGRSYIKNED</sequence>
<dbReference type="WBParaSite" id="nRc.2.0.1.t38841-RA">
    <property type="protein sequence ID" value="nRc.2.0.1.t38841-RA"/>
    <property type="gene ID" value="nRc.2.0.1.g38841"/>
</dbReference>